<evidence type="ECO:0000259" key="1">
    <source>
        <dbReference type="Pfam" id="PF08800"/>
    </source>
</evidence>
<organism evidence="2 3">
    <name type="scientific">Nemorincola caseinilytica</name>
    <dbReference type="NCBI Taxonomy" id="2054315"/>
    <lineage>
        <taxon>Bacteria</taxon>
        <taxon>Pseudomonadati</taxon>
        <taxon>Bacteroidota</taxon>
        <taxon>Chitinophagia</taxon>
        <taxon>Chitinophagales</taxon>
        <taxon>Chitinophagaceae</taxon>
        <taxon>Nemorincola</taxon>
    </lineage>
</organism>
<evidence type="ECO:0000313" key="2">
    <source>
        <dbReference type="EMBL" id="GAA4465461.1"/>
    </source>
</evidence>
<reference evidence="3" key="1">
    <citation type="journal article" date="2019" name="Int. J. Syst. Evol. Microbiol.">
        <title>The Global Catalogue of Microorganisms (GCM) 10K type strain sequencing project: providing services to taxonomists for standard genome sequencing and annotation.</title>
        <authorList>
            <consortium name="The Broad Institute Genomics Platform"/>
            <consortium name="The Broad Institute Genome Sequencing Center for Infectious Disease"/>
            <person name="Wu L."/>
            <person name="Ma J."/>
        </authorList>
    </citation>
    <scope>NUCLEOTIDE SEQUENCE [LARGE SCALE GENOMIC DNA]</scope>
    <source>
        <strain evidence="3">JCM 32105</strain>
    </source>
</reference>
<proteinExistence type="predicted"/>
<dbReference type="Pfam" id="PF08800">
    <property type="entry name" value="BT4734-like_N"/>
    <property type="match status" value="1"/>
</dbReference>
<dbReference type="Proteomes" id="UP001500067">
    <property type="component" value="Unassembled WGS sequence"/>
</dbReference>
<dbReference type="InterPro" id="IPR014907">
    <property type="entry name" value="BT4734-like_N"/>
</dbReference>
<name>A0ABP8NGH0_9BACT</name>
<protein>
    <recommendedName>
        <fullName evidence="1">BT4734-like N-terminal domain-containing protein</fullName>
    </recommendedName>
</protein>
<evidence type="ECO:0000313" key="3">
    <source>
        <dbReference type="Proteomes" id="UP001500067"/>
    </source>
</evidence>
<dbReference type="EMBL" id="BAABFA010000010">
    <property type="protein sequence ID" value="GAA4465461.1"/>
    <property type="molecule type" value="Genomic_DNA"/>
</dbReference>
<keyword evidence="3" id="KW-1185">Reference proteome</keyword>
<gene>
    <name evidence="2" type="ORF">GCM10023093_17670</name>
</gene>
<dbReference type="RefSeq" id="WP_345081760.1">
    <property type="nucleotide sequence ID" value="NZ_BAABFA010000010.1"/>
</dbReference>
<comment type="caution">
    <text evidence="2">The sequence shown here is derived from an EMBL/GenBank/DDBJ whole genome shotgun (WGS) entry which is preliminary data.</text>
</comment>
<feature type="domain" description="BT4734-like N-terminal" evidence="1">
    <location>
        <begin position="55"/>
        <end position="173"/>
    </location>
</feature>
<accession>A0ABP8NGH0</accession>
<sequence length="522" mass="59671">MFSYFKSGIKDRIPSKKISIEALVKEIKANNNPTIQSIRGLDVNHVDYEATKKKLKEHLPYITPNCTVSKRNDESIIEFSGYMYFDIDDVENASEYKAQLIEQYKDHISLMCISSSGRGLSFFVKIENEITRETFAGIRKYIFTHIFTGIRLDPKVKDKSRAWFVSYDPDCYFNPCAIICVPQNIIDNIGNSKQVKDKGANHKIYSTSTDCLSTAPYQYKLIPISDVLNTLKFRTDVHVENRIFDLKPVEYCEVFLRPSYRIPKGSKHSVFSQVIHNLVYLNPDVSPDYIFSYINYLNFNRTEPGTAATMRDLISHFNMVYTGIQKTGIISPTTRIKFFHCRPNTISPLQRSKLSKKIIGLYRISETVNRISLAKQVLEAQGANDKQSEKGIIISSSAPSKITQKDVHRLINDIAKTKGLKGIGIRTVKTYWNYEPIDMDEVVRIENERMEITYVSAEQGYTNDAVIDDAVKSTTNRVLDAQIRDQIKNVVHYKAERDLSEYKQHVPSVPLPVLSFLGCGVQ</sequence>